<reference evidence="9" key="1">
    <citation type="journal article" date="2019" name="Int. J. Syst. Evol. Microbiol.">
        <title>The Global Catalogue of Microorganisms (GCM) 10K type strain sequencing project: providing services to taxonomists for standard genome sequencing and annotation.</title>
        <authorList>
            <consortium name="The Broad Institute Genomics Platform"/>
            <consortium name="The Broad Institute Genome Sequencing Center for Infectious Disease"/>
            <person name="Wu L."/>
            <person name="Ma J."/>
        </authorList>
    </citation>
    <scope>NUCLEOTIDE SEQUENCE [LARGE SCALE GENOMIC DNA]</scope>
    <source>
        <strain evidence="9">JCM 17705</strain>
    </source>
</reference>
<dbReference type="SUPFAM" id="SSF51905">
    <property type="entry name" value="FAD/NAD(P)-binding domain"/>
    <property type="match status" value="1"/>
</dbReference>
<evidence type="ECO:0000256" key="4">
    <source>
        <dbReference type="ARBA" id="ARBA00017871"/>
    </source>
</evidence>
<evidence type="ECO:0000256" key="3">
    <source>
        <dbReference type="ARBA" id="ARBA00012535"/>
    </source>
</evidence>
<dbReference type="Gene3D" id="3.50.50.60">
    <property type="entry name" value="FAD/NAD(P)-binding domain"/>
    <property type="match status" value="1"/>
</dbReference>
<keyword evidence="5" id="KW-0073">Auxin biosynthesis</keyword>
<comment type="catalytic activity">
    <reaction evidence="6">
        <text>L-tryptophan + O2 = indole-3-acetamide + CO2 + H2O</text>
        <dbReference type="Rhea" id="RHEA:16165"/>
        <dbReference type="ChEBI" id="CHEBI:15377"/>
        <dbReference type="ChEBI" id="CHEBI:15379"/>
        <dbReference type="ChEBI" id="CHEBI:16031"/>
        <dbReference type="ChEBI" id="CHEBI:16526"/>
        <dbReference type="ChEBI" id="CHEBI:57912"/>
        <dbReference type="EC" id="1.13.12.3"/>
    </reaction>
</comment>
<dbReference type="InterPro" id="IPR002937">
    <property type="entry name" value="Amino_oxidase"/>
</dbReference>
<evidence type="ECO:0000313" key="9">
    <source>
        <dbReference type="Proteomes" id="UP001500582"/>
    </source>
</evidence>
<evidence type="ECO:0000256" key="1">
    <source>
        <dbReference type="ARBA" id="ARBA00004814"/>
    </source>
</evidence>
<dbReference type="Proteomes" id="UP001500582">
    <property type="component" value="Unassembled WGS sequence"/>
</dbReference>
<organism evidence="8 9">
    <name type="scientific">Mucilaginibacter gynuensis</name>
    <dbReference type="NCBI Taxonomy" id="1302236"/>
    <lineage>
        <taxon>Bacteria</taxon>
        <taxon>Pseudomonadati</taxon>
        <taxon>Bacteroidota</taxon>
        <taxon>Sphingobacteriia</taxon>
        <taxon>Sphingobacteriales</taxon>
        <taxon>Sphingobacteriaceae</taxon>
        <taxon>Mucilaginibacter</taxon>
    </lineage>
</organism>
<accession>A0ABP8HKN7</accession>
<proteinExistence type="inferred from homology"/>
<evidence type="ECO:0000256" key="5">
    <source>
        <dbReference type="ARBA" id="ARBA00023070"/>
    </source>
</evidence>
<comment type="similarity">
    <text evidence="2">Belongs to the tryptophan 2-monooxygenase family.</text>
</comment>
<dbReference type="InterPro" id="IPR036188">
    <property type="entry name" value="FAD/NAD-bd_sf"/>
</dbReference>
<protein>
    <recommendedName>
        <fullName evidence="4">Tryptophan 2-monooxygenase</fullName>
        <ecNumber evidence="3">1.13.12.3</ecNumber>
    </recommendedName>
</protein>
<comment type="pathway">
    <text evidence="1">Plant hormone metabolism; auxin biosynthesis.</text>
</comment>
<evidence type="ECO:0000259" key="7">
    <source>
        <dbReference type="Pfam" id="PF01593"/>
    </source>
</evidence>
<evidence type="ECO:0000256" key="2">
    <source>
        <dbReference type="ARBA" id="ARBA00005833"/>
    </source>
</evidence>
<sequence>MKKTDVLIIGAGAAGLMAAYKLVKVGKTVTVLEARNHTGGRIHTLNNQLFFQHAEQGAEFVHGNLPVTLNLLKEAGIPYHSANAAMWRYHNGQFEENMQFIEEWDELLARLEELQHDIPINEFMEQAFPGDKYARLRSNIWDFVSGYDTADPRDASTFALRNEWKNEDMEAQHRIAGGYCTMIKYLADTCKAAGNAIVLNAIVNKIQLLPNGIKVFTTDEVAYEADKVIVAVPLGVLKAAGGEQGAIVFDPPIPDYSKAMQQLGFGAIIKVLLEFDEAFWESETVTAMVGTSLKNMGYLFSKEAIPTWWTQIPQRSTLLTGWLGGPAAFDKKDASAEDILKLALTSLANIFKIDADTLKDKLIAWYVANWTADPLTRGSYSYDTIHSSEARKIMNSPVENKLFFAGEYLYDGAAIGTVEAALSSGSGVAGCVL</sequence>
<dbReference type="EMBL" id="BAABFT010000026">
    <property type="protein sequence ID" value="GAA4340666.1"/>
    <property type="molecule type" value="Genomic_DNA"/>
</dbReference>
<dbReference type="PANTHER" id="PTHR10742:SF410">
    <property type="entry name" value="LYSINE-SPECIFIC HISTONE DEMETHYLASE 2"/>
    <property type="match status" value="1"/>
</dbReference>
<name>A0ABP8HKN7_9SPHI</name>
<dbReference type="SUPFAM" id="SSF54373">
    <property type="entry name" value="FAD-linked reductases, C-terminal domain"/>
    <property type="match status" value="1"/>
</dbReference>
<comment type="caution">
    <text evidence="8">The sequence shown here is derived from an EMBL/GenBank/DDBJ whole genome shotgun (WGS) entry which is preliminary data.</text>
</comment>
<dbReference type="RefSeq" id="WP_345214188.1">
    <property type="nucleotide sequence ID" value="NZ_BAABFT010000026.1"/>
</dbReference>
<dbReference type="EC" id="1.13.12.3" evidence="3"/>
<evidence type="ECO:0000256" key="6">
    <source>
        <dbReference type="ARBA" id="ARBA00047321"/>
    </source>
</evidence>
<gene>
    <name evidence="8" type="ORF">GCM10023149_52290</name>
</gene>
<keyword evidence="9" id="KW-1185">Reference proteome</keyword>
<dbReference type="InterPro" id="IPR050281">
    <property type="entry name" value="Flavin_monoamine_oxidase"/>
</dbReference>
<dbReference type="Pfam" id="PF01593">
    <property type="entry name" value="Amino_oxidase"/>
    <property type="match status" value="1"/>
</dbReference>
<evidence type="ECO:0000313" key="8">
    <source>
        <dbReference type="EMBL" id="GAA4340666.1"/>
    </source>
</evidence>
<feature type="domain" description="Amine oxidase" evidence="7">
    <location>
        <begin position="14"/>
        <end position="433"/>
    </location>
</feature>
<dbReference type="PANTHER" id="PTHR10742">
    <property type="entry name" value="FLAVIN MONOAMINE OXIDASE"/>
    <property type="match status" value="1"/>
</dbReference>